<gene>
    <name evidence="5" type="ordered locus">Pden_0058</name>
</gene>
<dbReference type="AlphaFoldDB" id="A1AY31"/>
<evidence type="ECO:0000313" key="6">
    <source>
        <dbReference type="Proteomes" id="UP000000361"/>
    </source>
</evidence>
<dbReference type="STRING" id="318586.Pden_0058"/>
<dbReference type="InterPro" id="IPR020084">
    <property type="entry name" value="NUDIX_hydrolase_CS"/>
</dbReference>
<dbReference type="HOGENOM" id="CLU_037162_21_0_5"/>
<dbReference type="CDD" id="cd04682">
    <property type="entry name" value="NUDIX_Hydrolase"/>
    <property type="match status" value="1"/>
</dbReference>
<comment type="cofactor">
    <cofactor evidence="1">
        <name>Mg(2+)</name>
        <dbReference type="ChEBI" id="CHEBI:18420"/>
    </cofactor>
</comment>
<keyword evidence="6" id="KW-1185">Reference proteome</keyword>
<dbReference type="Pfam" id="PF00293">
    <property type="entry name" value="NUDIX"/>
    <property type="match status" value="1"/>
</dbReference>
<keyword evidence="2 3" id="KW-0378">Hydrolase</keyword>
<dbReference type="InterPro" id="IPR015797">
    <property type="entry name" value="NUDIX_hydrolase-like_dom_sf"/>
</dbReference>
<organism evidence="5 6">
    <name type="scientific">Paracoccus denitrificans (strain Pd 1222)</name>
    <dbReference type="NCBI Taxonomy" id="318586"/>
    <lineage>
        <taxon>Bacteria</taxon>
        <taxon>Pseudomonadati</taxon>
        <taxon>Pseudomonadota</taxon>
        <taxon>Alphaproteobacteria</taxon>
        <taxon>Rhodobacterales</taxon>
        <taxon>Paracoccaceae</taxon>
        <taxon>Paracoccus</taxon>
    </lineage>
</organism>
<evidence type="ECO:0000259" key="4">
    <source>
        <dbReference type="PROSITE" id="PS51462"/>
    </source>
</evidence>
<feature type="domain" description="Nudix hydrolase" evidence="4">
    <location>
        <begin position="18"/>
        <end position="177"/>
    </location>
</feature>
<dbReference type="eggNOG" id="COG0494">
    <property type="taxonomic scope" value="Bacteria"/>
</dbReference>
<dbReference type="EMBL" id="CP000489">
    <property type="protein sequence ID" value="ABL68175.1"/>
    <property type="molecule type" value="Genomic_DNA"/>
</dbReference>
<dbReference type="PANTHER" id="PTHR43046:SF14">
    <property type="entry name" value="MUTT_NUDIX FAMILY PROTEIN"/>
    <property type="match status" value="1"/>
</dbReference>
<dbReference type="InterPro" id="IPR020476">
    <property type="entry name" value="Nudix_hydrolase"/>
</dbReference>
<accession>A1AY31</accession>
<dbReference type="PRINTS" id="PR00502">
    <property type="entry name" value="NUDIXFAMILY"/>
</dbReference>
<dbReference type="Proteomes" id="UP000000361">
    <property type="component" value="Chromosome 1"/>
</dbReference>
<evidence type="ECO:0000256" key="2">
    <source>
        <dbReference type="ARBA" id="ARBA00022801"/>
    </source>
</evidence>
<proteinExistence type="inferred from homology"/>
<dbReference type="KEGG" id="pde:Pden_0058"/>
<evidence type="ECO:0000313" key="5">
    <source>
        <dbReference type="EMBL" id="ABL68175.1"/>
    </source>
</evidence>
<evidence type="ECO:0000256" key="1">
    <source>
        <dbReference type="ARBA" id="ARBA00001946"/>
    </source>
</evidence>
<dbReference type="PROSITE" id="PS00893">
    <property type="entry name" value="NUDIX_BOX"/>
    <property type="match status" value="1"/>
</dbReference>
<dbReference type="PROSITE" id="PS51462">
    <property type="entry name" value="NUDIX"/>
    <property type="match status" value="1"/>
</dbReference>
<evidence type="ECO:0000256" key="3">
    <source>
        <dbReference type="RuleBase" id="RU003476"/>
    </source>
</evidence>
<name>A1AY31_PARDP</name>
<dbReference type="SUPFAM" id="SSF55811">
    <property type="entry name" value="Nudix"/>
    <property type="match status" value="1"/>
</dbReference>
<comment type="similarity">
    <text evidence="3">Belongs to the Nudix hydrolase family.</text>
</comment>
<dbReference type="InterPro" id="IPR000086">
    <property type="entry name" value="NUDIX_hydrolase_dom"/>
</dbReference>
<dbReference type="GO" id="GO:0016787">
    <property type="term" value="F:hydrolase activity"/>
    <property type="evidence" value="ECO:0007669"/>
    <property type="project" value="UniProtKB-KW"/>
</dbReference>
<reference evidence="6" key="1">
    <citation type="submission" date="2006-12" db="EMBL/GenBank/DDBJ databases">
        <title>Complete sequence of chromosome 1 of Paracoccus denitrificans PD1222.</title>
        <authorList>
            <person name="Copeland A."/>
            <person name="Lucas S."/>
            <person name="Lapidus A."/>
            <person name="Barry K."/>
            <person name="Detter J.C."/>
            <person name="Glavina del Rio T."/>
            <person name="Hammon N."/>
            <person name="Israni S."/>
            <person name="Dalin E."/>
            <person name="Tice H."/>
            <person name="Pitluck S."/>
            <person name="Munk A.C."/>
            <person name="Brettin T."/>
            <person name="Bruce D."/>
            <person name="Han C."/>
            <person name="Tapia R."/>
            <person name="Gilna P."/>
            <person name="Schmutz J."/>
            <person name="Larimer F."/>
            <person name="Land M."/>
            <person name="Hauser L."/>
            <person name="Kyrpides N."/>
            <person name="Lykidis A."/>
            <person name="Spiro S."/>
            <person name="Richardson D.J."/>
            <person name="Moir J.W.B."/>
            <person name="Ferguson S.J."/>
            <person name="van Spanning R.J.M."/>
            <person name="Richardson P."/>
        </authorList>
    </citation>
    <scope>NUCLEOTIDE SEQUENCE [LARGE SCALE GENOMIC DNA]</scope>
    <source>
        <strain evidence="6">Pd 1222</strain>
    </source>
</reference>
<dbReference type="PANTHER" id="PTHR43046">
    <property type="entry name" value="GDP-MANNOSE MANNOSYL HYDROLASE"/>
    <property type="match status" value="1"/>
</dbReference>
<dbReference type="EnsemblBacteria" id="ABL68175">
    <property type="protein sequence ID" value="ABL68175"/>
    <property type="gene ID" value="Pden_0058"/>
</dbReference>
<sequence>MAGWAADGAGGHRGADRGDLAGAAAYLRQEPGRGATLDTRHQRQLGFVGANLVLTHGAHLLTCLRDDYRWIRFPAHWDLPGGAAEPGETPVECALRELEEEFGLRLSAGRLTGQPFVSVHAPPRASWLFCGTITAAEIAAIRFGDEGQEWRMMPIAEFVAHPRAVPHFRDRVRLVLAGAGCGI</sequence>
<protein>
    <submittedName>
        <fullName evidence="5">NUDIX hydrolase</fullName>
    </submittedName>
</protein>
<dbReference type="Gene3D" id="3.90.79.10">
    <property type="entry name" value="Nucleoside Triphosphate Pyrophosphohydrolase"/>
    <property type="match status" value="1"/>
</dbReference>